<dbReference type="GO" id="GO:0043495">
    <property type="term" value="F:protein-membrane adaptor activity"/>
    <property type="evidence" value="ECO:0007669"/>
    <property type="project" value="TreeGrafter"/>
</dbReference>
<organism evidence="8 9">
    <name type="scientific">Tuber borchii</name>
    <name type="common">White truffle</name>
    <dbReference type="NCBI Taxonomy" id="42251"/>
    <lineage>
        <taxon>Eukaryota</taxon>
        <taxon>Fungi</taxon>
        <taxon>Dikarya</taxon>
        <taxon>Ascomycota</taxon>
        <taxon>Pezizomycotina</taxon>
        <taxon>Pezizomycetes</taxon>
        <taxon>Pezizales</taxon>
        <taxon>Tuberaceae</taxon>
        <taxon>Tuber</taxon>
    </lineage>
</organism>
<dbReference type="Gene3D" id="2.60.120.260">
    <property type="entry name" value="Galactose-binding domain-like"/>
    <property type="match status" value="1"/>
</dbReference>
<evidence type="ECO:0000256" key="6">
    <source>
        <dbReference type="SAM" id="MobiDB-lite"/>
    </source>
</evidence>
<reference evidence="8 9" key="1">
    <citation type="submission" date="2017-04" db="EMBL/GenBank/DDBJ databases">
        <title>Draft genome sequence of Tuber borchii Vittad., a whitish edible truffle.</title>
        <authorList>
            <consortium name="DOE Joint Genome Institute"/>
            <person name="Murat C."/>
            <person name="Kuo A."/>
            <person name="Barry K.W."/>
            <person name="Clum A."/>
            <person name="Dockter R.B."/>
            <person name="Fauchery L."/>
            <person name="Iotti M."/>
            <person name="Kohler A."/>
            <person name="Labutti K."/>
            <person name="Lindquist E.A."/>
            <person name="Lipzen A."/>
            <person name="Ohm R.A."/>
            <person name="Wang M."/>
            <person name="Grigoriev I.V."/>
            <person name="Zambonelli A."/>
            <person name="Martin F.M."/>
        </authorList>
    </citation>
    <scope>NUCLEOTIDE SEQUENCE [LARGE SCALE GENOMIC DNA]</scope>
    <source>
        <strain evidence="8 9">Tbo3840</strain>
    </source>
</reference>
<evidence type="ECO:0000256" key="2">
    <source>
        <dbReference type="ARBA" id="ARBA00022692"/>
    </source>
</evidence>
<protein>
    <recommendedName>
        <fullName evidence="7">SUN domain-containing protein</fullName>
    </recommendedName>
</protein>
<feature type="domain" description="SUN" evidence="7">
    <location>
        <begin position="769"/>
        <end position="976"/>
    </location>
</feature>
<feature type="region of interest" description="Disordered" evidence="6">
    <location>
        <begin position="1"/>
        <end position="143"/>
    </location>
</feature>
<evidence type="ECO:0000313" key="9">
    <source>
        <dbReference type="Proteomes" id="UP000244722"/>
    </source>
</evidence>
<feature type="region of interest" description="Disordered" evidence="6">
    <location>
        <begin position="236"/>
        <end position="273"/>
    </location>
</feature>
<evidence type="ECO:0000256" key="5">
    <source>
        <dbReference type="SAM" id="Coils"/>
    </source>
</evidence>
<proteinExistence type="predicted"/>
<feature type="coiled-coil region" evidence="5">
    <location>
        <begin position="472"/>
        <end position="542"/>
    </location>
</feature>
<feature type="compositionally biased region" description="Basic and acidic residues" evidence="6">
    <location>
        <begin position="325"/>
        <end position="336"/>
    </location>
</feature>
<feature type="compositionally biased region" description="Gly residues" evidence="6">
    <location>
        <begin position="341"/>
        <end position="366"/>
    </location>
</feature>
<evidence type="ECO:0000256" key="4">
    <source>
        <dbReference type="ARBA" id="ARBA00023136"/>
    </source>
</evidence>
<feature type="compositionally biased region" description="Polar residues" evidence="6">
    <location>
        <begin position="892"/>
        <end position="907"/>
    </location>
</feature>
<feature type="compositionally biased region" description="Basic and acidic residues" evidence="6">
    <location>
        <begin position="68"/>
        <end position="85"/>
    </location>
</feature>
<feature type="compositionally biased region" description="Low complexity" evidence="6">
    <location>
        <begin position="251"/>
        <end position="262"/>
    </location>
</feature>
<dbReference type="PROSITE" id="PS51469">
    <property type="entry name" value="SUN"/>
    <property type="match status" value="1"/>
</dbReference>
<feature type="compositionally biased region" description="Acidic residues" evidence="6">
    <location>
        <begin position="92"/>
        <end position="105"/>
    </location>
</feature>
<feature type="region of interest" description="Disordered" evidence="6">
    <location>
        <begin position="161"/>
        <end position="206"/>
    </location>
</feature>
<name>A0A2T6ZAY7_TUBBO</name>
<comment type="caution">
    <text evidence="8">The sequence shown here is derived from an EMBL/GenBank/DDBJ whole genome shotgun (WGS) entry which is preliminary data.</text>
</comment>
<dbReference type="AlphaFoldDB" id="A0A2T6ZAY7"/>
<comment type="subcellular location">
    <subcellularLocation>
        <location evidence="1">Membrane</location>
    </subcellularLocation>
</comment>
<sequence length="989" mass="109296">MFTATPPSTYRRRSGSRKVSTEEDQRAMPFIPTKSSYSYGSPHSNMPKAPQLADTRVPMAVALQQKQDAAEARMRAEEREREKASGEQLQDEREEQDEQGFQDEEDSRRLGPTTITTTTTTTTQTPTTGKRGGVTTRAGGKLNAAEIKATMNDVRLRSLRGRSVASDLSQGPPTARSIDLMPPPPLANGRQQSEISDRSSIGVDTTIGFNRSYGSEDDLDPMLGKKVSENLARRFGETEESEVEEQEVAQRRAPAVRRLVPAPSQPIGRKARGADNRIPAASLEFIQSKIGDSSRVLAGKRARELEREKLQQEIDNARLARQKQKELLEREREAAKSTKNPGGGGGDKGGGGGGGGDRGEGDGAGNGDTDSDDVPFNYFGFVDFLWQRWLGVSISGVIKTVLVCFLATIITHYLVTSYGLGFGWQRGGPDFTYIPPSEAPRNVDELVHRLHTVEKELGNFGHLASSFETKYRQVLEKELSVLERSLTSAEIESSTDRDKIKKEISSLSNTLDTVKDLQNALLEDNKRKLDKLYSAQQALDQELSDFKALQKVRNEAMQSFEEALPKQMVATLGPNGKVQLTDEFKNSLQDVFSKIFPKHFKDAISRTGPDGIGKIPSWEAFIKGNEHKLRDLIEKHASAGDGVGGGGKPGGVVLSKGTVMAMVQEEAEKYHKKWEVETFLPDFESKFESQLEELQRRIRRENTEHFNSASSSILAAASAIASGTASKAARSMAQEFANSRGGRGTIERISQGSKELWATLPDYASIITGASVWPYVTSPSYDWTGGKGYHHYVWRLFGRGARISPPPALAITPSTEVGECWPFPERSGDIGIKLAMPIYVSHVTIDHVSKQQAIEISSAPKNIEFWVRVPVERKEELQKAVGKPPGEWYHPNNDTQKKQQQLQTPGSGSNGGEWVRVHEFMYDIHTAGSPVQTFELPVDLTRLNITSRLVAFRIVDNWGHPNFTCLYRVRVHGYPPKKDLPIGESEEGV</sequence>
<feature type="compositionally biased region" description="Polar residues" evidence="6">
    <location>
        <begin position="189"/>
        <end position="206"/>
    </location>
</feature>
<dbReference type="Pfam" id="PF07738">
    <property type="entry name" value="Sad1_UNC"/>
    <property type="match status" value="2"/>
</dbReference>
<keyword evidence="9" id="KW-1185">Reference proteome</keyword>
<evidence type="ECO:0000256" key="1">
    <source>
        <dbReference type="ARBA" id="ARBA00004370"/>
    </source>
</evidence>
<keyword evidence="2" id="KW-0812">Transmembrane</keyword>
<feature type="region of interest" description="Disordered" evidence="6">
    <location>
        <begin position="880"/>
        <end position="910"/>
    </location>
</feature>
<accession>A0A2T6ZAY7</accession>
<keyword evidence="3" id="KW-1133">Transmembrane helix</keyword>
<evidence type="ECO:0000259" key="7">
    <source>
        <dbReference type="PROSITE" id="PS51469"/>
    </source>
</evidence>
<dbReference type="GO" id="GO:0034993">
    <property type="term" value="C:meiotic nuclear membrane microtubule tethering complex"/>
    <property type="evidence" value="ECO:0007669"/>
    <property type="project" value="TreeGrafter"/>
</dbReference>
<dbReference type="InterPro" id="IPR012919">
    <property type="entry name" value="SUN_dom"/>
</dbReference>
<evidence type="ECO:0000313" key="8">
    <source>
        <dbReference type="EMBL" id="PUU72662.1"/>
    </source>
</evidence>
<dbReference type="EMBL" id="NESQ01000490">
    <property type="protein sequence ID" value="PUU72662.1"/>
    <property type="molecule type" value="Genomic_DNA"/>
</dbReference>
<dbReference type="PANTHER" id="PTHR12911">
    <property type="entry name" value="SAD1/UNC-84-LIKE PROTEIN-RELATED"/>
    <property type="match status" value="1"/>
</dbReference>
<keyword evidence="4" id="KW-0472">Membrane</keyword>
<dbReference type="OrthoDB" id="342281at2759"/>
<dbReference type="InterPro" id="IPR045119">
    <property type="entry name" value="SUN1-5"/>
</dbReference>
<feature type="compositionally biased region" description="Low complexity" evidence="6">
    <location>
        <begin position="113"/>
        <end position="128"/>
    </location>
</feature>
<feature type="region of interest" description="Disordered" evidence="6">
    <location>
        <begin position="325"/>
        <end position="369"/>
    </location>
</feature>
<gene>
    <name evidence="8" type="ORF">B9Z19DRAFT_1137071</name>
</gene>
<evidence type="ECO:0000256" key="3">
    <source>
        <dbReference type="ARBA" id="ARBA00022989"/>
    </source>
</evidence>
<dbReference type="Proteomes" id="UP000244722">
    <property type="component" value="Unassembled WGS sequence"/>
</dbReference>
<dbReference type="PANTHER" id="PTHR12911:SF8">
    <property type="entry name" value="KLAROID PROTEIN-RELATED"/>
    <property type="match status" value="1"/>
</dbReference>
<keyword evidence="5" id="KW-0175">Coiled coil</keyword>
<dbReference type="STRING" id="42251.A0A2T6ZAY7"/>
<feature type="compositionally biased region" description="Polar residues" evidence="6">
    <location>
        <begin position="33"/>
        <end position="44"/>
    </location>
</feature>
<feature type="compositionally biased region" description="Acidic residues" evidence="6">
    <location>
        <begin position="238"/>
        <end position="247"/>
    </location>
</feature>